<comment type="caution">
    <text evidence="2">The sequence shown here is derived from an EMBL/GenBank/DDBJ whole genome shotgun (WGS) entry which is preliminary data.</text>
</comment>
<protein>
    <submittedName>
        <fullName evidence="2">Uncharacterized protein</fullName>
    </submittedName>
</protein>
<evidence type="ECO:0000313" key="3">
    <source>
        <dbReference type="Proteomes" id="UP000317982"/>
    </source>
</evidence>
<evidence type="ECO:0000256" key="1">
    <source>
        <dbReference type="SAM" id="Phobius"/>
    </source>
</evidence>
<keyword evidence="1" id="KW-0472">Membrane</keyword>
<proteinExistence type="predicted"/>
<dbReference type="EMBL" id="VIRS01000027">
    <property type="protein sequence ID" value="TQS41350.1"/>
    <property type="molecule type" value="Genomic_DNA"/>
</dbReference>
<feature type="transmembrane region" description="Helical" evidence="1">
    <location>
        <begin position="12"/>
        <end position="32"/>
    </location>
</feature>
<name>A0A545AJC4_9ACTN</name>
<feature type="transmembrane region" description="Helical" evidence="1">
    <location>
        <begin position="44"/>
        <end position="66"/>
    </location>
</feature>
<dbReference type="Proteomes" id="UP000317982">
    <property type="component" value="Unassembled WGS sequence"/>
</dbReference>
<keyword evidence="3" id="KW-1185">Reference proteome</keyword>
<dbReference type="AlphaFoldDB" id="A0A545AJC4"/>
<gene>
    <name evidence="2" type="ORF">FL583_30045</name>
</gene>
<organism evidence="2 3">
    <name type="scientific">Cryptosporangium phraense</name>
    <dbReference type="NCBI Taxonomy" id="2593070"/>
    <lineage>
        <taxon>Bacteria</taxon>
        <taxon>Bacillati</taxon>
        <taxon>Actinomycetota</taxon>
        <taxon>Actinomycetes</taxon>
        <taxon>Cryptosporangiales</taxon>
        <taxon>Cryptosporangiaceae</taxon>
        <taxon>Cryptosporangium</taxon>
    </lineage>
</organism>
<reference evidence="2 3" key="1">
    <citation type="submission" date="2019-07" db="EMBL/GenBank/DDBJ databases">
        <title>Cryptosporangium phraense sp. nov., isolated from plant litter.</title>
        <authorList>
            <person name="Suriyachadkun C."/>
        </authorList>
    </citation>
    <scope>NUCLEOTIDE SEQUENCE [LARGE SCALE GENOMIC DNA]</scope>
    <source>
        <strain evidence="2 3">A-T 5661</strain>
    </source>
</reference>
<dbReference type="RefSeq" id="WP_142708231.1">
    <property type="nucleotide sequence ID" value="NZ_VIRS01000027.1"/>
</dbReference>
<accession>A0A545AJC4</accession>
<keyword evidence="1" id="KW-1133">Transmembrane helix</keyword>
<feature type="transmembrane region" description="Helical" evidence="1">
    <location>
        <begin position="97"/>
        <end position="117"/>
    </location>
</feature>
<keyword evidence="1" id="KW-0812">Transmembrane</keyword>
<dbReference type="InParanoid" id="A0A545AJC4"/>
<feature type="transmembrane region" description="Helical" evidence="1">
    <location>
        <begin position="73"/>
        <end position="91"/>
    </location>
</feature>
<evidence type="ECO:0000313" key="2">
    <source>
        <dbReference type="EMBL" id="TQS41350.1"/>
    </source>
</evidence>
<sequence>MPPLRRQPPTPLQIVVAVLVVLGGLIAVYAAYRFLATSGTVGDRLTAAFGFLVLSALTLWTAWMVYLGRRGGLVLATLIAVVLVIYGLLMFTGPAPWPVIGGAPTFLGGGMVLLLFLPAESRNWFRPTHWAG</sequence>